<name>A0ABV3MH81_9ENTE</name>
<feature type="signal peptide" evidence="2">
    <location>
        <begin position="1"/>
        <end position="31"/>
    </location>
</feature>
<gene>
    <name evidence="3" type="ORF">AB1I55_17110</name>
</gene>
<sequence length="215" mass="23356">MKKSIVTTMLTAIVATTVFTAFGGAVTYAKAETMEETNELILPDENAPIFSDEGAEYLNVPEINLDNDTNLYSEGIQVNTRVAQYRMWRIESKTSAGTSYGAWRNGPSGKGKATLSATNSNTSSRSVSSSISGSYPIGADKIGASLGITIGQSKTYGVSYSINIPAGKRQQIIFRPVYKSTKVVQREYISGVKTKTARTATVKTFSHWDYSFKNL</sequence>
<dbReference type="EMBL" id="JBFDTB010000049">
    <property type="protein sequence ID" value="MEW3467817.1"/>
    <property type="molecule type" value="Genomic_DNA"/>
</dbReference>
<keyword evidence="2" id="KW-0732">Signal</keyword>
<feature type="chain" id="PRO_5046318586" description="WxL domain-containing protein" evidence="2">
    <location>
        <begin position="32"/>
        <end position="215"/>
    </location>
</feature>
<comment type="caution">
    <text evidence="3">The sequence shown here is derived from an EMBL/GenBank/DDBJ whole genome shotgun (WGS) entry which is preliminary data.</text>
</comment>
<dbReference type="GeneID" id="91576862"/>
<evidence type="ECO:0000256" key="1">
    <source>
        <dbReference type="SAM" id="MobiDB-lite"/>
    </source>
</evidence>
<feature type="compositionally biased region" description="Low complexity" evidence="1">
    <location>
        <begin position="116"/>
        <end position="128"/>
    </location>
</feature>
<organism evidence="3 4">
    <name type="scientific">Enterococcus entomosocium</name>
    <dbReference type="NCBI Taxonomy" id="3034352"/>
    <lineage>
        <taxon>Bacteria</taxon>
        <taxon>Bacillati</taxon>
        <taxon>Bacillota</taxon>
        <taxon>Bacilli</taxon>
        <taxon>Lactobacillales</taxon>
        <taxon>Enterococcaceae</taxon>
        <taxon>Enterococcus</taxon>
    </lineage>
</organism>
<keyword evidence="4" id="KW-1185">Reference proteome</keyword>
<evidence type="ECO:0000256" key="2">
    <source>
        <dbReference type="SAM" id="SignalP"/>
    </source>
</evidence>
<protein>
    <recommendedName>
        <fullName evidence="5">WxL domain-containing protein</fullName>
    </recommendedName>
</protein>
<dbReference type="RefSeq" id="WP_086332757.1">
    <property type="nucleotide sequence ID" value="NZ_JARJAP010000034.1"/>
</dbReference>
<proteinExistence type="predicted"/>
<evidence type="ECO:0000313" key="3">
    <source>
        <dbReference type="EMBL" id="MEW3467817.1"/>
    </source>
</evidence>
<accession>A0ABV3MH81</accession>
<reference evidence="3 4" key="1">
    <citation type="submission" date="2024-05" db="EMBL/GenBank/DDBJ databases">
        <title>Human gut microbiome strain richness.</title>
        <authorList>
            <person name="Chen-Liaw A."/>
        </authorList>
    </citation>
    <scope>NUCLEOTIDE SEQUENCE [LARGE SCALE GENOMIC DNA]</scope>
    <source>
        <strain evidence="3 4">J1100102st1_G3_J1100102_180507</strain>
    </source>
</reference>
<feature type="region of interest" description="Disordered" evidence="1">
    <location>
        <begin position="99"/>
        <end position="128"/>
    </location>
</feature>
<evidence type="ECO:0000313" key="4">
    <source>
        <dbReference type="Proteomes" id="UP001554047"/>
    </source>
</evidence>
<evidence type="ECO:0008006" key="5">
    <source>
        <dbReference type="Google" id="ProtNLM"/>
    </source>
</evidence>
<dbReference type="Proteomes" id="UP001554047">
    <property type="component" value="Unassembled WGS sequence"/>
</dbReference>